<dbReference type="RefSeq" id="WP_092500469.1">
    <property type="nucleotide sequence ID" value="NZ_FNFV01000004.1"/>
</dbReference>
<protein>
    <submittedName>
        <fullName evidence="3">SseB protein N-terminal domain-containing protein</fullName>
    </submittedName>
</protein>
<feature type="region of interest" description="Disordered" evidence="1">
    <location>
        <begin position="243"/>
        <end position="263"/>
    </location>
</feature>
<evidence type="ECO:0000313" key="3">
    <source>
        <dbReference type="EMBL" id="SDK74058.1"/>
    </source>
</evidence>
<evidence type="ECO:0000259" key="2">
    <source>
        <dbReference type="Pfam" id="PF07179"/>
    </source>
</evidence>
<dbReference type="InterPro" id="IPR009839">
    <property type="entry name" value="SseB_N"/>
</dbReference>
<organism evidence="3 4">
    <name type="scientific">Meinhardsimonia xiamenensis</name>
    <dbReference type="NCBI Taxonomy" id="990712"/>
    <lineage>
        <taxon>Bacteria</taxon>
        <taxon>Pseudomonadati</taxon>
        <taxon>Pseudomonadota</taxon>
        <taxon>Alphaproteobacteria</taxon>
        <taxon>Rhodobacterales</taxon>
        <taxon>Paracoccaceae</taxon>
        <taxon>Meinhardsimonia</taxon>
    </lineage>
</organism>
<keyword evidence="4" id="KW-1185">Reference proteome</keyword>
<evidence type="ECO:0000313" key="4">
    <source>
        <dbReference type="Proteomes" id="UP000199328"/>
    </source>
</evidence>
<dbReference type="Proteomes" id="UP000199328">
    <property type="component" value="Unassembled WGS sequence"/>
</dbReference>
<dbReference type="STRING" id="990712.SAMN05216257_104258"/>
<reference evidence="4" key="1">
    <citation type="submission" date="2016-10" db="EMBL/GenBank/DDBJ databases">
        <authorList>
            <person name="Varghese N."/>
            <person name="Submissions S."/>
        </authorList>
    </citation>
    <scope>NUCLEOTIDE SEQUENCE [LARGE SCALE GENOMIC DNA]</scope>
    <source>
        <strain evidence="4">CGMCC 1.10789</strain>
    </source>
</reference>
<dbReference type="OrthoDB" id="7831317at2"/>
<evidence type="ECO:0000256" key="1">
    <source>
        <dbReference type="SAM" id="MobiDB-lite"/>
    </source>
</evidence>
<sequence>MTAPTPLDRAHAAMAAAPENEAARLAFYRRLADAELFLMLREEPRGEEIEPEVFEVEGAPHVLAFDTEERLADFAARPVPHVALSGRTLARLLAGQGAGLGLNLGVRASETVLPPEAVAWLAAALPPEPRRSQGRIVEARPPAGVPEALLEALAEKLAAAAGLAQAAWLAEVRYESGAPAQLLAFEGALPGAQEALARACGEALSLSGIDAGALDVTFLEPGSPAIERLSRVALRFDIPEAPTETVLTPAAPGTDPGSPPKLR</sequence>
<name>A0A1G9EDB1_9RHOB</name>
<dbReference type="EMBL" id="FNFV01000004">
    <property type="protein sequence ID" value="SDK74058.1"/>
    <property type="molecule type" value="Genomic_DNA"/>
</dbReference>
<gene>
    <name evidence="3" type="ORF">SAMN05216257_104258</name>
</gene>
<proteinExistence type="predicted"/>
<accession>A0A1G9EDB1</accession>
<feature type="domain" description="SseB protein N-terminal" evidence="2">
    <location>
        <begin position="12"/>
        <end position="120"/>
    </location>
</feature>
<dbReference type="AlphaFoldDB" id="A0A1G9EDB1"/>
<dbReference type="Pfam" id="PF07179">
    <property type="entry name" value="SseB"/>
    <property type="match status" value="1"/>
</dbReference>